<proteinExistence type="predicted"/>
<dbReference type="Proteomes" id="UP000619244">
    <property type="component" value="Unassembled WGS sequence"/>
</dbReference>
<sequence length="61" mass="7349">MVRMKYDTRTQDYVNRRTAEGLSEKDIIRCLKRFVAREVYHRLPQFTWQPGSVRDSGSRFP</sequence>
<evidence type="ECO:0008006" key="3">
    <source>
        <dbReference type="Google" id="ProtNLM"/>
    </source>
</evidence>
<protein>
    <recommendedName>
        <fullName evidence="3">Transposase</fullName>
    </recommendedName>
</protein>
<reference evidence="1" key="2">
    <citation type="submission" date="2020-09" db="EMBL/GenBank/DDBJ databases">
        <authorList>
            <person name="Sun Q."/>
            <person name="Ohkuma M."/>
        </authorList>
    </citation>
    <scope>NUCLEOTIDE SEQUENCE</scope>
    <source>
        <strain evidence="1">JCM 4790</strain>
    </source>
</reference>
<dbReference type="AlphaFoldDB" id="A0A918P3F8"/>
<evidence type="ECO:0000313" key="2">
    <source>
        <dbReference type="Proteomes" id="UP000619244"/>
    </source>
</evidence>
<accession>A0A918P3F8</accession>
<comment type="caution">
    <text evidence="1">The sequence shown here is derived from an EMBL/GenBank/DDBJ whole genome shotgun (WGS) entry which is preliminary data.</text>
</comment>
<evidence type="ECO:0000313" key="1">
    <source>
        <dbReference type="EMBL" id="GGY17003.1"/>
    </source>
</evidence>
<gene>
    <name evidence="1" type="ORF">GCM10010358_80770</name>
</gene>
<keyword evidence="2" id="KW-1185">Reference proteome</keyword>
<name>A0A918P3F8_9ACTN</name>
<reference evidence="1" key="1">
    <citation type="journal article" date="2014" name="Int. J. Syst. Evol. Microbiol.">
        <title>Complete genome sequence of Corynebacterium casei LMG S-19264T (=DSM 44701T), isolated from a smear-ripened cheese.</title>
        <authorList>
            <consortium name="US DOE Joint Genome Institute (JGI-PGF)"/>
            <person name="Walter F."/>
            <person name="Albersmeier A."/>
            <person name="Kalinowski J."/>
            <person name="Ruckert C."/>
        </authorList>
    </citation>
    <scope>NUCLEOTIDE SEQUENCE</scope>
    <source>
        <strain evidence="1">JCM 4790</strain>
    </source>
</reference>
<organism evidence="1 2">
    <name type="scientific">Streptomyces minutiscleroticus</name>
    <dbReference type="NCBI Taxonomy" id="68238"/>
    <lineage>
        <taxon>Bacteria</taxon>
        <taxon>Bacillati</taxon>
        <taxon>Actinomycetota</taxon>
        <taxon>Actinomycetes</taxon>
        <taxon>Kitasatosporales</taxon>
        <taxon>Streptomycetaceae</taxon>
        <taxon>Streptomyces</taxon>
    </lineage>
</organism>
<dbReference type="EMBL" id="BMVU01000113">
    <property type="protein sequence ID" value="GGY17003.1"/>
    <property type="molecule type" value="Genomic_DNA"/>
</dbReference>